<keyword evidence="2" id="KW-0808">Transferase</keyword>
<dbReference type="FunFam" id="3.30.1120.30:FF:000003">
    <property type="entry name" value="Serine/threonine-protein kinase PLK"/>
    <property type="match status" value="1"/>
</dbReference>
<comment type="caution">
    <text evidence="9">The sequence shown here is derived from an EMBL/GenBank/DDBJ whole genome shotgun (WGS) entry which is preliminary data.</text>
</comment>
<dbReference type="GO" id="GO:0005634">
    <property type="term" value="C:nucleus"/>
    <property type="evidence" value="ECO:0007669"/>
    <property type="project" value="TreeGrafter"/>
</dbReference>
<evidence type="ECO:0000256" key="1">
    <source>
        <dbReference type="ARBA" id="ARBA00022527"/>
    </source>
</evidence>
<dbReference type="InterPro" id="IPR033701">
    <property type="entry name" value="POLO_box_1"/>
</dbReference>
<keyword evidence="5 9" id="KW-0418">Kinase</keyword>
<evidence type="ECO:0000256" key="4">
    <source>
        <dbReference type="ARBA" id="ARBA00022741"/>
    </source>
</evidence>
<organism evidence="9 10">
    <name type="scientific">Holothuria leucospilota</name>
    <name type="common">Black long sea cucumber</name>
    <name type="synonym">Mertensiothuria leucospilota</name>
    <dbReference type="NCBI Taxonomy" id="206669"/>
    <lineage>
        <taxon>Eukaryota</taxon>
        <taxon>Metazoa</taxon>
        <taxon>Echinodermata</taxon>
        <taxon>Eleutherozoa</taxon>
        <taxon>Echinozoa</taxon>
        <taxon>Holothuroidea</taxon>
        <taxon>Aspidochirotacea</taxon>
        <taxon>Aspidochirotida</taxon>
        <taxon>Holothuriidae</taxon>
        <taxon>Holothuria</taxon>
    </lineage>
</organism>
<evidence type="ECO:0000256" key="6">
    <source>
        <dbReference type="ARBA" id="ARBA00022840"/>
    </source>
</evidence>
<keyword evidence="6" id="KW-0067">ATP-binding</keyword>
<dbReference type="InterPro" id="IPR000959">
    <property type="entry name" value="POLO_box_dom"/>
</dbReference>
<gene>
    <name evidence="9" type="ORF">HOLleu_01426</name>
</gene>
<feature type="domain" description="POLO box" evidence="8">
    <location>
        <begin position="34"/>
        <end position="112"/>
    </location>
</feature>
<dbReference type="Pfam" id="PF00659">
    <property type="entry name" value="POLO_box"/>
    <property type="match status" value="2"/>
</dbReference>
<name>A0A9Q1CPB7_HOLLE</name>
<dbReference type="GO" id="GO:0005524">
    <property type="term" value="F:ATP binding"/>
    <property type="evidence" value="ECO:0007669"/>
    <property type="project" value="UniProtKB-KW"/>
</dbReference>
<evidence type="ECO:0000256" key="5">
    <source>
        <dbReference type="ARBA" id="ARBA00022777"/>
    </source>
</evidence>
<dbReference type="CDD" id="cd13118">
    <property type="entry name" value="POLO_box_1"/>
    <property type="match status" value="1"/>
</dbReference>
<feature type="region of interest" description="Disordered" evidence="7">
    <location>
        <begin position="226"/>
        <end position="249"/>
    </location>
</feature>
<dbReference type="InterPro" id="IPR033695">
    <property type="entry name" value="POLO_box_2"/>
</dbReference>
<sequence>MMKQLLQVVESKPCEKNPKQFDESEDPAAVPFLWVSKWVDYSDKYGLGYQLNDGSVGVLFNDSTRLILHQNQENLEYIDREWNEAYPTMTNYPESLKKKVTLLTYFRSYMTEHLLKTGAAMTPRESDDMVRLPYLNSWFRTRSAIVLHLSNGTMQINFFNDHTKIIVCPLMGAVTYIDEKRDFRTYRFQLIKKYGCSRDLYSRIKYGRSMVERLISIKSHTASHQKKKIAPSVTKEPCTNGEVEEQNCK</sequence>
<dbReference type="PROSITE" id="PS50078">
    <property type="entry name" value="POLO_BOX"/>
    <property type="match status" value="2"/>
</dbReference>
<evidence type="ECO:0000313" key="10">
    <source>
        <dbReference type="Proteomes" id="UP001152320"/>
    </source>
</evidence>
<feature type="domain" description="POLO box" evidence="8">
    <location>
        <begin position="134"/>
        <end position="216"/>
    </location>
</feature>
<dbReference type="GO" id="GO:0007052">
    <property type="term" value="P:mitotic spindle organization"/>
    <property type="evidence" value="ECO:0007669"/>
    <property type="project" value="TreeGrafter"/>
</dbReference>
<dbReference type="Gene3D" id="3.30.1120.30">
    <property type="entry name" value="POLO box domain"/>
    <property type="match status" value="2"/>
</dbReference>
<dbReference type="GO" id="GO:0000776">
    <property type="term" value="C:kinetochore"/>
    <property type="evidence" value="ECO:0007669"/>
    <property type="project" value="TreeGrafter"/>
</dbReference>
<dbReference type="Proteomes" id="UP001152320">
    <property type="component" value="Chromosome 1"/>
</dbReference>
<dbReference type="GO" id="GO:0004674">
    <property type="term" value="F:protein serine/threonine kinase activity"/>
    <property type="evidence" value="ECO:0007669"/>
    <property type="project" value="UniProtKB-KW"/>
</dbReference>
<evidence type="ECO:0000259" key="8">
    <source>
        <dbReference type="PROSITE" id="PS50078"/>
    </source>
</evidence>
<evidence type="ECO:0000256" key="2">
    <source>
        <dbReference type="ARBA" id="ARBA00022679"/>
    </source>
</evidence>
<proteinExistence type="predicted"/>
<dbReference type="GO" id="GO:0005737">
    <property type="term" value="C:cytoplasm"/>
    <property type="evidence" value="ECO:0007669"/>
    <property type="project" value="TreeGrafter"/>
</dbReference>
<accession>A0A9Q1CPB7</accession>
<dbReference type="SUPFAM" id="SSF82615">
    <property type="entry name" value="Polo-box domain"/>
    <property type="match status" value="2"/>
</dbReference>
<evidence type="ECO:0000256" key="3">
    <source>
        <dbReference type="ARBA" id="ARBA00022737"/>
    </source>
</evidence>
<evidence type="ECO:0000256" key="7">
    <source>
        <dbReference type="SAM" id="MobiDB-lite"/>
    </source>
</evidence>
<evidence type="ECO:0000313" key="9">
    <source>
        <dbReference type="EMBL" id="KAJ8048918.1"/>
    </source>
</evidence>
<keyword evidence="4" id="KW-0547">Nucleotide-binding</keyword>
<dbReference type="PANTHER" id="PTHR24345:SF93">
    <property type="entry name" value="SERINE_THREONINE-PROTEIN KINASE PLK1"/>
    <property type="match status" value="1"/>
</dbReference>
<protein>
    <submittedName>
        <fullName evidence="9">Serine/threonine-protein kinase PLK1</fullName>
    </submittedName>
</protein>
<dbReference type="GO" id="GO:0000922">
    <property type="term" value="C:spindle pole"/>
    <property type="evidence" value="ECO:0007669"/>
    <property type="project" value="TreeGrafter"/>
</dbReference>
<dbReference type="GO" id="GO:0005813">
    <property type="term" value="C:centrosome"/>
    <property type="evidence" value="ECO:0007669"/>
    <property type="project" value="TreeGrafter"/>
</dbReference>
<dbReference type="EMBL" id="JAIZAY010000001">
    <property type="protein sequence ID" value="KAJ8048918.1"/>
    <property type="molecule type" value="Genomic_DNA"/>
</dbReference>
<keyword evidence="1" id="KW-0723">Serine/threonine-protein kinase</keyword>
<dbReference type="AlphaFoldDB" id="A0A9Q1CPB7"/>
<dbReference type="CDD" id="cd13117">
    <property type="entry name" value="POLO_box_2"/>
    <property type="match status" value="1"/>
</dbReference>
<dbReference type="InterPro" id="IPR036947">
    <property type="entry name" value="POLO_box_dom_sf"/>
</dbReference>
<keyword evidence="3" id="KW-0677">Repeat</keyword>
<reference evidence="9" key="1">
    <citation type="submission" date="2021-10" db="EMBL/GenBank/DDBJ databases">
        <title>Tropical sea cucumber genome reveals ecological adaptation and Cuvierian tubules defense mechanism.</title>
        <authorList>
            <person name="Chen T."/>
        </authorList>
    </citation>
    <scope>NUCLEOTIDE SEQUENCE</scope>
    <source>
        <strain evidence="9">Nanhai2018</strain>
        <tissue evidence="9">Muscle</tissue>
    </source>
</reference>
<dbReference type="PANTHER" id="PTHR24345">
    <property type="entry name" value="SERINE/THREONINE-PROTEIN KINASE PLK"/>
    <property type="match status" value="1"/>
</dbReference>
<keyword evidence="10" id="KW-1185">Reference proteome</keyword>
<dbReference type="OrthoDB" id="408964at2759"/>